<dbReference type="InterPro" id="IPR009781">
    <property type="entry name" value="DUF1345"/>
</dbReference>
<reference evidence="2 3" key="1">
    <citation type="journal article" date="2016" name="Stand. Genomic Sci.">
        <title>Complete genome sequence and genomic characterization of Microcystis panniformis FACHB 1757 by third-generation sequencing.</title>
        <authorList>
            <person name="Zhang J.Y."/>
            <person name="Guan R."/>
            <person name="Zhang H.J."/>
            <person name="Li H."/>
            <person name="Xiao P."/>
            <person name="Yu G.L."/>
            <person name="Du L."/>
            <person name="Cao D.M."/>
            <person name="Zhu B.C."/>
            <person name="Li R.H."/>
            <person name="Lu Z.H."/>
        </authorList>
    </citation>
    <scope>NUCLEOTIDE SEQUENCE [LARGE SCALE GENOMIC DNA]</scope>
    <source>
        <strain evidence="2 3">FACHB-1757</strain>
    </source>
</reference>
<feature type="transmembrane region" description="Helical" evidence="1">
    <location>
        <begin position="37"/>
        <end position="54"/>
    </location>
</feature>
<dbReference type="PATRIC" id="fig|1638788.3.peg.3698"/>
<dbReference type="EMBL" id="CP011339">
    <property type="protein sequence ID" value="AKV68653.1"/>
    <property type="molecule type" value="Genomic_DNA"/>
</dbReference>
<feature type="transmembrane region" description="Helical" evidence="1">
    <location>
        <begin position="182"/>
        <end position="201"/>
    </location>
</feature>
<sequence>MVKKTARKPSYTQIRWLCQIIVALIVLMLPVTITLRLVLAFLFALIVAIMLLAYRISCLAPWQLELLKPPNHRGAFLESLFYTIGSFGLLIYLIASEHAIVHFACGFLGIISAWLAIQLIYSQEYAVRYYHDGKGLVFPDCDRPNWTEFLYQGFCMAACYQTSDTSINSTAMRQLVATHGMLSYFLSVSIIAIIFGMIGNLL</sequence>
<keyword evidence="1" id="KW-0472">Membrane</keyword>
<evidence type="ECO:0000256" key="1">
    <source>
        <dbReference type="SAM" id="Phobius"/>
    </source>
</evidence>
<dbReference type="AlphaFoldDB" id="A0A0K1S3T2"/>
<name>A0A0K1S3T2_9CHRO</name>
<feature type="transmembrane region" description="Helical" evidence="1">
    <location>
        <begin position="100"/>
        <end position="121"/>
    </location>
</feature>
<keyword evidence="3" id="KW-1185">Reference proteome</keyword>
<dbReference type="Pfam" id="PF07077">
    <property type="entry name" value="DUF1345"/>
    <property type="match status" value="1"/>
</dbReference>
<feature type="transmembrane region" description="Helical" evidence="1">
    <location>
        <begin position="75"/>
        <end position="94"/>
    </location>
</feature>
<evidence type="ECO:0000313" key="2">
    <source>
        <dbReference type="EMBL" id="AKV68653.1"/>
    </source>
</evidence>
<dbReference type="Proteomes" id="UP000068167">
    <property type="component" value="Chromosome"/>
</dbReference>
<dbReference type="KEGG" id="mpk:VL20_3663"/>
<feature type="transmembrane region" description="Helical" evidence="1">
    <location>
        <begin position="12"/>
        <end position="31"/>
    </location>
</feature>
<keyword evidence="1" id="KW-1133">Transmembrane helix</keyword>
<protein>
    <submittedName>
        <fullName evidence="2">Transmembrane protein</fullName>
    </submittedName>
</protein>
<dbReference type="RefSeq" id="WP_052276975.1">
    <property type="nucleotide sequence ID" value="NZ_CP011339.1"/>
</dbReference>
<organism evidence="2 3">
    <name type="scientific">Microcystis panniformis FACHB-1757</name>
    <dbReference type="NCBI Taxonomy" id="1638788"/>
    <lineage>
        <taxon>Bacteria</taxon>
        <taxon>Bacillati</taxon>
        <taxon>Cyanobacteriota</taxon>
        <taxon>Cyanophyceae</taxon>
        <taxon>Oscillatoriophycideae</taxon>
        <taxon>Chroococcales</taxon>
        <taxon>Microcystaceae</taxon>
        <taxon>Microcystis</taxon>
    </lineage>
</organism>
<keyword evidence="1 2" id="KW-0812">Transmembrane</keyword>
<proteinExistence type="predicted"/>
<accession>A0A0K1S3T2</accession>
<gene>
    <name evidence="2" type="ORF">VL20_3663</name>
</gene>
<evidence type="ECO:0000313" key="3">
    <source>
        <dbReference type="Proteomes" id="UP000068167"/>
    </source>
</evidence>